<reference evidence="1" key="1">
    <citation type="journal article" date="1997" name="Proc. Natl. Acad. Sci. U.S.A.">
        <title>Complete nucleotide sequence of the chloroplast genome from the green alga Chlorella vulgaris: the existence of genes possibly involved in chloroplast division.</title>
        <authorList>
            <person name="Wakasugi T."/>
            <person name="Nagai T."/>
            <person name="Kapoor M."/>
            <person name="Sugita M."/>
            <person name="Ito M."/>
            <person name="Ito S."/>
            <person name="Tsudzuki J."/>
            <person name="Nakashima K."/>
            <person name="Tsudzuki T."/>
            <person name="Suzuki Y."/>
            <person name="Hamada A."/>
            <person name="Ohta T."/>
            <person name="Inamura A."/>
            <person name="Yoshinaga K."/>
            <person name="Sugiura M."/>
        </authorList>
    </citation>
    <scope>NUCLEOTIDE SEQUENCE</scope>
</reference>
<dbReference type="GeneID" id="1457454"/>
<accession>V9H180</accession>
<protein>
    <submittedName>
        <fullName evidence="1">Uncharacterized protein</fullName>
    </submittedName>
</protein>
<dbReference type="RefSeq" id="NP_045874.1">
    <property type="nucleotide sequence ID" value="NC_001865.1"/>
</dbReference>
<dbReference type="AlphaFoldDB" id="V9H180"/>
<keyword evidence="1" id="KW-0150">Chloroplast</keyword>
<geneLocation type="chloroplast" evidence="1"/>
<keyword evidence="1" id="KW-0934">Plastid</keyword>
<organism evidence="1">
    <name type="scientific">Chlorella vulgaris</name>
    <name type="common">Green alga</name>
    <dbReference type="NCBI Taxonomy" id="3077"/>
    <lineage>
        <taxon>Eukaryota</taxon>
        <taxon>Viridiplantae</taxon>
        <taxon>Chlorophyta</taxon>
        <taxon>core chlorophytes</taxon>
        <taxon>Trebouxiophyceae</taxon>
        <taxon>Chlorellales</taxon>
        <taxon>Chlorellaceae</taxon>
        <taxon>Chlorella clade</taxon>
        <taxon>Chlorella</taxon>
    </lineage>
</organism>
<evidence type="ECO:0000313" key="1">
    <source>
        <dbReference type="EMBL" id="BAA57950.1"/>
    </source>
</evidence>
<name>V9H180_CHLVU</name>
<sequence>MVLVFILFFKKRNDQQIIPFLMEKNSYRTSKMSFLFFFFTFFL</sequence>
<proteinExistence type="predicted"/>
<dbReference type="EMBL" id="AB001684">
    <property type="protein sequence ID" value="BAA57950.1"/>
    <property type="molecule type" value="Genomic_DNA"/>
</dbReference>